<evidence type="ECO:0000256" key="2">
    <source>
        <dbReference type="ARBA" id="ARBA00005658"/>
    </source>
</evidence>
<keyword evidence="11" id="KW-1185">Reference proteome</keyword>
<accession>A0ABV4GZB2</accession>
<evidence type="ECO:0000256" key="8">
    <source>
        <dbReference type="SAM" id="MobiDB-lite"/>
    </source>
</evidence>
<dbReference type="RefSeq" id="WP_370440893.1">
    <property type="nucleotide sequence ID" value="NZ_JBGFTU010000007.1"/>
</dbReference>
<feature type="transmembrane region" description="Helical" evidence="9">
    <location>
        <begin position="250"/>
        <end position="268"/>
    </location>
</feature>
<comment type="caution">
    <text evidence="10">The sequence shown here is derived from an EMBL/GenBank/DDBJ whole genome shotgun (WGS) entry which is preliminary data.</text>
</comment>
<dbReference type="EMBL" id="JBGFTU010000007">
    <property type="protein sequence ID" value="MEZ0164653.1"/>
    <property type="molecule type" value="Genomic_DNA"/>
</dbReference>
<comment type="subcellular location">
    <subcellularLocation>
        <location evidence="1">Cell membrane</location>
        <topology evidence="1">Multi-pass membrane protein</topology>
    </subcellularLocation>
</comment>
<feature type="transmembrane region" description="Helical" evidence="9">
    <location>
        <begin position="335"/>
        <end position="353"/>
    </location>
</feature>
<name>A0ABV4GZB2_9ACTN</name>
<proteinExistence type="inferred from homology"/>
<dbReference type="InterPro" id="IPR000060">
    <property type="entry name" value="BCCT_transptr"/>
</dbReference>
<feature type="transmembrane region" description="Helical" evidence="9">
    <location>
        <begin position="208"/>
        <end position="230"/>
    </location>
</feature>
<reference evidence="10 11" key="1">
    <citation type="submission" date="2024-07" db="EMBL/GenBank/DDBJ databases">
        <authorList>
            <person name="Thanompreechachai J."/>
            <person name="Duangmal K."/>
        </authorList>
    </citation>
    <scope>NUCLEOTIDE SEQUENCE [LARGE SCALE GENOMIC DNA]</scope>
    <source>
        <strain evidence="10 11">LSe6-4</strain>
    </source>
</reference>
<evidence type="ECO:0000256" key="4">
    <source>
        <dbReference type="ARBA" id="ARBA00022475"/>
    </source>
</evidence>
<comment type="similarity">
    <text evidence="2">Belongs to the BCCT transporter (TC 2.A.15) family.</text>
</comment>
<feature type="transmembrane region" description="Helical" evidence="9">
    <location>
        <begin position="109"/>
        <end position="129"/>
    </location>
</feature>
<sequence length="535" mass="56762">MSAPPDHRNDTSATVPEGLSDGPTRFPVDKVVFGVSAAAVIVFLALALAFPVGFSDVSGNVLSWLTGNFGWAFVLAATAFVGFSFWLMLSKHGKIRLGRDDETPEFSTVSWFAMMFSAGMGIGLLFYGVSEPITHFLTPPEAGIAAGTDDAERAAMTYSMFHWALHPWAIYAVVGLALAYAWYRKGRTGGFSAPFAPLLKGRQGPAKVIDVLAIFATLFGTATSLGLGAAQINGGLDQVFGVAIGRGAQVTIVLVLTVCFVISAFSGIEKGIKWLSNTNLVLTVALMFFLFVVGPTVFILDLAPATAGNYLSALPRISFRTGAYGGQEWLSGWTIFYWAWWMSWAPFVGTFLARISRGRTVREFVLGVVAAPSVVALVWFSVLGGTALTAERNGTDLSTLAQESQFFTLLDTLPLSSISSVLVMVAIVIYFVTSADSASIVMASLSSRGADEPNRGVTVAWALLTGATAAILLWVGGATGGGIAALKNVAIIVAFPFMFVMIALCVALVKDLRSDPASRSARRRTPAPAEQAQQN</sequence>
<dbReference type="PANTHER" id="PTHR30047:SF7">
    <property type="entry name" value="HIGH-AFFINITY CHOLINE TRANSPORT PROTEIN"/>
    <property type="match status" value="1"/>
</dbReference>
<dbReference type="PROSITE" id="PS01303">
    <property type="entry name" value="BCCT"/>
    <property type="match status" value="1"/>
</dbReference>
<keyword evidence="4" id="KW-1003">Cell membrane</keyword>
<evidence type="ECO:0000256" key="9">
    <source>
        <dbReference type="SAM" id="Phobius"/>
    </source>
</evidence>
<feature type="transmembrane region" description="Helical" evidence="9">
    <location>
        <begin position="280"/>
        <end position="300"/>
    </location>
</feature>
<evidence type="ECO:0000256" key="6">
    <source>
        <dbReference type="ARBA" id="ARBA00022989"/>
    </source>
</evidence>
<dbReference type="InterPro" id="IPR018093">
    <property type="entry name" value="BCCT_CS"/>
</dbReference>
<evidence type="ECO:0000313" key="11">
    <source>
        <dbReference type="Proteomes" id="UP001565927"/>
    </source>
</evidence>
<gene>
    <name evidence="10" type="ORF">AB2L27_07730</name>
</gene>
<keyword evidence="5 9" id="KW-0812">Transmembrane</keyword>
<feature type="transmembrane region" description="Helical" evidence="9">
    <location>
        <begin position="165"/>
        <end position="183"/>
    </location>
</feature>
<keyword evidence="7 9" id="KW-0472">Membrane</keyword>
<feature type="transmembrane region" description="Helical" evidence="9">
    <location>
        <begin position="457"/>
        <end position="477"/>
    </location>
</feature>
<feature type="compositionally biased region" description="Basic and acidic residues" evidence="8">
    <location>
        <begin position="1"/>
        <end position="10"/>
    </location>
</feature>
<evidence type="ECO:0000256" key="1">
    <source>
        <dbReference type="ARBA" id="ARBA00004651"/>
    </source>
</evidence>
<dbReference type="Pfam" id="PF02028">
    <property type="entry name" value="BCCT"/>
    <property type="match status" value="1"/>
</dbReference>
<dbReference type="NCBIfam" id="TIGR00842">
    <property type="entry name" value="bcct"/>
    <property type="match status" value="1"/>
</dbReference>
<dbReference type="Proteomes" id="UP001565927">
    <property type="component" value="Unassembled WGS sequence"/>
</dbReference>
<feature type="transmembrane region" description="Helical" evidence="9">
    <location>
        <begin position="365"/>
        <end position="388"/>
    </location>
</feature>
<evidence type="ECO:0000256" key="5">
    <source>
        <dbReference type="ARBA" id="ARBA00022692"/>
    </source>
</evidence>
<evidence type="ECO:0000256" key="3">
    <source>
        <dbReference type="ARBA" id="ARBA00022448"/>
    </source>
</evidence>
<evidence type="ECO:0000256" key="7">
    <source>
        <dbReference type="ARBA" id="ARBA00023136"/>
    </source>
</evidence>
<feature type="transmembrane region" description="Helical" evidence="9">
    <location>
        <begin position="418"/>
        <end position="445"/>
    </location>
</feature>
<feature type="transmembrane region" description="Helical" evidence="9">
    <location>
        <begin position="489"/>
        <end position="509"/>
    </location>
</feature>
<dbReference type="PANTHER" id="PTHR30047">
    <property type="entry name" value="HIGH-AFFINITY CHOLINE TRANSPORT PROTEIN-RELATED"/>
    <property type="match status" value="1"/>
</dbReference>
<feature type="region of interest" description="Disordered" evidence="8">
    <location>
        <begin position="1"/>
        <end position="21"/>
    </location>
</feature>
<feature type="transmembrane region" description="Helical" evidence="9">
    <location>
        <begin position="31"/>
        <end position="50"/>
    </location>
</feature>
<feature type="transmembrane region" description="Helical" evidence="9">
    <location>
        <begin position="70"/>
        <end position="89"/>
    </location>
</feature>
<keyword evidence="6 9" id="KW-1133">Transmembrane helix</keyword>
<protein>
    <submittedName>
        <fullName evidence="10">BCCT family transporter</fullName>
    </submittedName>
</protein>
<keyword evidence="3" id="KW-0813">Transport</keyword>
<evidence type="ECO:0000313" key="10">
    <source>
        <dbReference type="EMBL" id="MEZ0164653.1"/>
    </source>
</evidence>
<organism evidence="10 11">
    <name type="scientific">Kineococcus halophytocola</name>
    <dbReference type="NCBI Taxonomy" id="3234027"/>
    <lineage>
        <taxon>Bacteria</taxon>
        <taxon>Bacillati</taxon>
        <taxon>Actinomycetota</taxon>
        <taxon>Actinomycetes</taxon>
        <taxon>Kineosporiales</taxon>
        <taxon>Kineosporiaceae</taxon>
        <taxon>Kineococcus</taxon>
    </lineage>
</organism>